<reference evidence="2 3" key="1">
    <citation type="journal article" date="2012" name="Genome Biol.">
        <title>Genome and low-iron response of an oceanic diatom adapted to chronic iron limitation.</title>
        <authorList>
            <person name="Lommer M."/>
            <person name="Specht M."/>
            <person name="Roy A.S."/>
            <person name="Kraemer L."/>
            <person name="Andreson R."/>
            <person name="Gutowska M.A."/>
            <person name="Wolf J."/>
            <person name="Bergner S.V."/>
            <person name="Schilhabel M.B."/>
            <person name="Klostermeier U.C."/>
            <person name="Beiko R.G."/>
            <person name="Rosenstiel P."/>
            <person name="Hippler M."/>
            <person name="Laroche J."/>
        </authorList>
    </citation>
    <scope>NUCLEOTIDE SEQUENCE [LARGE SCALE GENOMIC DNA]</scope>
    <source>
        <strain evidence="2 3">CCMP1005</strain>
    </source>
</reference>
<dbReference type="Proteomes" id="UP000266841">
    <property type="component" value="Unassembled WGS sequence"/>
</dbReference>
<feature type="region of interest" description="Disordered" evidence="1">
    <location>
        <begin position="78"/>
        <end position="165"/>
    </location>
</feature>
<accession>K0RMM9</accession>
<proteinExistence type="predicted"/>
<feature type="compositionally biased region" description="Basic residues" evidence="1">
    <location>
        <begin position="138"/>
        <end position="148"/>
    </location>
</feature>
<evidence type="ECO:0000256" key="1">
    <source>
        <dbReference type="SAM" id="MobiDB-lite"/>
    </source>
</evidence>
<dbReference type="EMBL" id="AGNL01044166">
    <property type="protein sequence ID" value="EJK50136.1"/>
    <property type="molecule type" value="Genomic_DNA"/>
</dbReference>
<feature type="compositionally biased region" description="Basic and acidic residues" evidence="1">
    <location>
        <begin position="290"/>
        <end position="301"/>
    </location>
</feature>
<feature type="compositionally biased region" description="Polar residues" evidence="1">
    <location>
        <begin position="156"/>
        <end position="165"/>
    </location>
</feature>
<feature type="region of interest" description="Disordered" evidence="1">
    <location>
        <begin position="282"/>
        <end position="311"/>
    </location>
</feature>
<sequence length="311" mass="34119">MLVSDSFLSQAVLLFPDDNNDADIAAVAQATGHRDVTADGGARTGTARWQQHEGRLVPVSLSISQQQKASHIAIAGEGHSELDGGGHSELDAKVVKPKKGLGRLPENAKTKETRGRPRKNVDQAPSIITHGKPPQPGWHKRGCPRKGTKCADNPRRSTGQQTADAPTQLPVDMLLSGAPRNFLDLFGWIAGAIFRMPQTARRMVDGLVWVLWREHHQAGSKYCHDYHASWFAGGRIDGRRLLKDEGNVARQLKLKSLAESQTRLFRSKGHLPTGTLVCKVPVSSKNSQESGDKIQNDHEMMESEEEKEDGK</sequence>
<organism evidence="2 3">
    <name type="scientific">Thalassiosira oceanica</name>
    <name type="common">Marine diatom</name>
    <dbReference type="NCBI Taxonomy" id="159749"/>
    <lineage>
        <taxon>Eukaryota</taxon>
        <taxon>Sar</taxon>
        <taxon>Stramenopiles</taxon>
        <taxon>Ochrophyta</taxon>
        <taxon>Bacillariophyta</taxon>
        <taxon>Coscinodiscophyceae</taxon>
        <taxon>Thalassiosirophycidae</taxon>
        <taxon>Thalassiosirales</taxon>
        <taxon>Thalassiosiraceae</taxon>
        <taxon>Thalassiosira</taxon>
    </lineage>
</organism>
<protein>
    <submittedName>
        <fullName evidence="2">Uncharacterized protein</fullName>
    </submittedName>
</protein>
<evidence type="ECO:0000313" key="3">
    <source>
        <dbReference type="Proteomes" id="UP000266841"/>
    </source>
</evidence>
<feature type="compositionally biased region" description="Acidic residues" evidence="1">
    <location>
        <begin position="302"/>
        <end position="311"/>
    </location>
</feature>
<dbReference type="AlphaFoldDB" id="K0RMM9"/>
<feature type="compositionally biased region" description="Basic and acidic residues" evidence="1">
    <location>
        <begin position="78"/>
        <end position="94"/>
    </location>
</feature>
<evidence type="ECO:0000313" key="2">
    <source>
        <dbReference type="EMBL" id="EJK50136.1"/>
    </source>
</evidence>
<feature type="compositionally biased region" description="Basic and acidic residues" evidence="1">
    <location>
        <begin position="106"/>
        <end position="121"/>
    </location>
</feature>
<name>K0RMM9_THAOC</name>
<gene>
    <name evidence="2" type="ORF">THAOC_30926</name>
</gene>
<comment type="caution">
    <text evidence="2">The sequence shown here is derived from an EMBL/GenBank/DDBJ whole genome shotgun (WGS) entry which is preliminary data.</text>
</comment>
<keyword evidence="3" id="KW-1185">Reference proteome</keyword>